<evidence type="ECO:0000313" key="2">
    <source>
        <dbReference type="EMBL" id="CAB4644897.1"/>
    </source>
</evidence>
<dbReference type="EMBL" id="CAEZWM010000002">
    <property type="protein sequence ID" value="CAB4644897.1"/>
    <property type="molecule type" value="Genomic_DNA"/>
</dbReference>
<evidence type="ECO:0000313" key="6">
    <source>
        <dbReference type="EMBL" id="CAB4980437.1"/>
    </source>
</evidence>
<accession>A0A6J7CIW9</accession>
<dbReference type="CDD" id="cd00761">
    <property type="entry name" value="Glyco_tranf_GTA_type"/>
    <property type="match status" value="1"/>
</dbReference>
<dbReference type="PANTHER" id="PTHR43685">
    <property type="entry name" value="GLYCOSYLTRANSFERASE"/>
    <property type="match status" value="1"/>
</dbReference>
<reference evidence="5" key="1">
    <citation type="submission" date="2020-05" db="EMBL/GenBank/DDBJ databases">
        <authorList>
            <person name="Chiriac C."/>
            <person name="Salcher M."/>
            <person name="Ghai R."/>
            <person name="Kavagutti S V."/>
        </authorList>
    </citation>
    <scope>NUCLEOTIDE SEQUENCE</scope>
</reference>
<dbReference type="EMBL" id="CAFBLK010000011">
    <property type="protein sequence ID" value="CAB4856119.1"/>
    <property type="molecule type" value="Genomic_DNA"/>
</dbReference>
<protein>
    <submittedName>
        <fullName evidence="5">Unannotated protein</fullName>
    </submittedName>
</protein>
<organism evidence="5">
    <name type="scientific">freshwater metagenome</name>
    <dbReference type="NCBI Taxonomy" id="449393"/>
    <lineage>
        <taxon>unclassified sequences</taxon>
        <taxon>metagenomes</taxon>
        <taxon>ecological metagenomes</taxon>
    </lineage>
</organism>
<dbReference type="PANTHER" id="PTHR43685:SF12">
    <property type="entry name" value="GLYCOSYL TRANSFERASE FAMILY 2"/>
    <property type="match status" value="1"/>
</dbReference>
<evidence type="ECO:0000313" key="4">
    <source>
        <dbReference type="EMBL" id="CAB4785411.1"/>
    </source>
</evidence>
<proteinExistence type="predicted"/>
<dbReference type="InterPro" id="IPR029044">
    <property type="entry name" value="Nucleotide-diphossugar_trans"/>
</dbReference>
<sequence>MQISVVMPIRNVESTLGEALDALLAQEWSGDWEVVLVNNRSTDSTQAICEAYALRDERVRVVQASERDGLAYARQAGFDATTSPLVLICDGDDVVVPGWLAAMAGALERGEVATGPCDVSVLNPEWLANSRGVYPPDRPLEWQGIFPIASGGNFGVRRETFMRIGGFKDDFIGAEDHEFSLRLFVAKIPLIFEPNARLLYRMRGEPKTLWRQGLTYGRNRPKLRREVARSGLRPPGRFSGWRSWVRLLTTLPRLRSSSGRAQWCWVAGVRLGHLQGSIRDRTVFL</sequence>
<dbReference type="AlphaFoldDB" id="A0A6J7CIW9"/>
<dbReference type="EMBL" id="CAFBPF010000038">
    <property type="protein sequence ID" value="CAB5005856.1"/>
    <property type="molecule type" value="Genomic_DNA"/>
</dbReference>
<dbReference type="EMBL" id="CAEZZU010000002">
    <property type="protein sequence ID" value="CAB4767183.1"/>
    <property type="molecule type" value="Genomic_DNA"/>
</dbReference>
<dbReference type="Pfam" id="PF00535">
    <property type="entry name" value="Glycos_transf_2"/>
    <property type="match status" value="1"/>
</dbReference>
<dbReference type="EMBL" id="CAFBOR010000027">
    <property type="protein sequence ID" value="CAB4980437.1"/>
    <property type="molecule type" value="Genomic_DNA"/>
</dbReference>
<dbReference type="InterPro" id="IPR001173">
    <property type="entry name" value="Glyco_trans_2-like"/>
</dbReference>
<evidence type="ECO:0000313" key="7">
    <source>
        <dbReference type="EMBL" id="CAB5005856.1"/>
    </source>
</evidence>
<feature type="domain" description="Glycosyltransferase 2-like" evidence="1">
    <location>
        <begin position="4"/>
        <end position="164"/>
    </location>
</feature>
<dbReference type="Gene3D" id="3.90.550.10">
    <property type="entry name" value="Spore Coat Polysaccharide Biosynthesis Protein SpsA, Chain A"/>
    <property type="match status" value="1"/>
</dbReference>
<dbReference type="SUPFAM" id="SSF53448">
    <property type="entry name" value="Nucleotide-diphospho-sugar transferases"/>
    <property type="match status" value="1"/>
</dbReference>
<evidence type="ECO:0000313" key="3">
    <source>
        <dbReference type="EMBL" id="CAB4767183.1"/>
    </source>
</evidence>
<gene>
    <name evidence="2" type="ORF">UFOPK2242_00064</name>
    <name evidence="3" type="ORF">UFOPK2925_00050</name>
    <name evidence="4" type="ORF">UFOPK2996_00058</name>
    <name evidence="5" type="ORF">UFOPK3317_00125</name>
    <name evidence="6" type="ORF">UFOPK3974_00327</name>
    <name evidence="7" type="ORF">UFOPK4071_00450</name>
</gene>
<evidence type="ECO:0000259" key="1">
    <source>
        <dbReference type="Pfam" id="PF00535"/>
    </source>
</evidence>
<dbReference type="InterPro" id="IPR050834">
    <property type="entry name" value="Glycosyltransf_2"/>
</dbReference>
<name>A0A6J7CIW9_9ZZZZ</name>
<dbReference type="EMBL" id="CAFAAH010000002">
    <property type="protein sequence ID" value="CAB4785411.1"/>
    <property type="molecule type" value="Genomic_DNA"/>
</dbReference>
<evidence type="ECO:0000313" key="5">
    <source>
        <dbReference type="EMBL" id="CAB4856119.1"/>
    </source>
</evidence>